<protein>
    <submittedName>
        <fullName evidence="6">GntR family transcriptional regulator</fullName>
    </submittedName>
</protein>
<dbReference type="Proteomes" id="UP000308230">
    <property type="component" value="Unassembled WGS sequence"/>
</dbReference>
<dbReference type="Pfam" id="PF07729">
    <property type="entry name" value="FCD"/>
    <property type="match status" value="1"/>
</dbReference>
<dbReference type="EMBL" id="SWLG01000012">
    <property type="protein sequence ID" value="TLS36248.1"/>
    <property type="molecule type" value="Genomic_DNA"/>
</dbReference>
<dbReference type="Pfam" id="PF00392">
    <property type="entry name" value="GntR"/>
    <property type="match status" value="1"/>
</dbReference>
<dbReference type="InterPro" id="IPR000524">
    <property type="entry name" value="Tscrpt_reg_HTH_GntR"/>
</dbReference>
<dbReference type="CDD" id="cd07377">
    <property type="entry name" value="WHTH_GntR"/>
    <property type="match status" value="1"/>
</dbReference>
<dbReference type="SUPFAM" id="SSF48008">
    <property type="entry name" value="GntR ligand-binding domain-like"/>
    <property type="match status" value="1"/>
</dbReference>
<dbReference type="RefSeq" id="WP_138127858.1">
    <property type="nucleotide sequence ID" value="NZ_SWLG01000012.1"/>
</dbReference>
<evidence type="ECO:0000259" key="5">
    <source>
        <dbReference type="PROSITE" id="PS50949"/>
    </source>
</evidence>
<sequence>MEAYDFIKKAIIQGDYKSGKRLTEESLAKELKLSRTPIREAIKRLESERLITPLKRGVIVRKFTREDIKQIYDLRALLEGYAAAQGAIERNDENLQKMKEANDNFRKILKETNAKDSEQIKEIMNVNNNFHQGVLEASQNEHLRFHISNVTVLPLVFRSFYWYNQQQLNRSLELHETMYSAIYSKDRERAKTAMLEHIYQGRDHVLKHIEENDLFEEEEKK</sequence>
<keyword evidence="3" id="KW-0804">Transcription</keyword>
<feature type="coiled-coil region" evidence="4">
    <location>
        <begin position="81"/>
        <end position="115"/>
    </location>
</feature>
<name>A0A5R9F3S2_9BACL</name>
<dbReference type="GO" id="GO:0003700">
    <property type="term" value="F:DNA-binding transcription factor activity"/>
    <property type="evidence" value="ECO:0007669"/>
    <property type="project" value="InterPro"/>
</dbReference>
<keyword evidence="4" id="KW-0175">Coiled coil</keyword>
<dbReference type="InterPro" id="IPR011711">
    <property type="entry name" value="GntR_C"/>
</dbReference>
<dbReference type="Gene3D" id="1.10.10.10">
    <property type="entry name" value="Winged helix-like DNA-binding domain superfamily/Winged helix DNA-binding domain"/>
    <property type="match status" value="1"/>
</dbReference>
<gene>
    <name evidence="6" type="ORF">FCL54_16575</name>
</gene>
<proteinExistence type="predicted"/>
<dbReference type="InterPro" id="IPR036388">
    <property type="entry name" value="WH-like_DNA-bd_sf"/>
</dbReference>
<dbReference type="Gene3D" id="1.20.120.530">
    <property type="entry name" value="GntR ligand-binding domain-like"/>
    <property type="match status" value="1"/>
</dbReference>
<comment type="caution">
    <text evidence="6">The sequence shown here is derived from an EMBL/GenBank/DDBJ whole genome shotgun (WGS) entry which is preliminary data.</text>
</comment>
<dbReference type="AlphaFoldDB" id="A0A5R9F3S2"/>
<dbReference type="OrthoDB" id="114741at2"/>
<evidence type="ECO:0000256" key="1">
    <source>
        <dbReference type="ARBA" id="ARBA00023015"/>
    </source>
</evidence>
<evidence type="ECO:0000313" key="7">
    <source>
        <dbReference type="Proteomes" id="UP000308230"/>
    </source>
</evidence>
<evidence type="ECO:0000256" key="2">
    <source>
        <dbReference type="ARBA" id="ARBA00023125"/>
    </source>
</evidence>
<evidence type="ECO:0000256" key="4">
    <source>
        <dbReference type="SAM" id="Coils"/>
    </source>
</evidence>
<dbReference type="PROSITE" id="PS50949">
    <property type="entry name" value="HTH_GNTR"/>
    <property type="match status" value="1"/>
</dbReference>
<feature type="domain" description="HTH gntR-type" evidence="5">
    <location>
        <begin position="1"/>
        <end position="63"/>
    </location>
</feature>
<dbReference type="SUPFAM" id="SSF46785">
    <property type="entry name" value="Winged helix' DNA-binding domain"/>
    <property type="match status" value="1"/>
</dbReference>
<dbReference type="SMART" id="SM00345">
    <property type="entry name" value="HTH_GNTR"/>
    <property type="match status" value="1"/>
</dbReference>
<keyword evidence="1" id="KW-0805">Transcription regulation</keyword>
<accession>A0A5R9F3S2</accession>
<dbReference type="SMART" id="SM00895">
    <property type="entry name" value="FCD"/>
    <property type="match status" value="1"/>
</dbReference>
<dbReference type="InterPro" id="IPR008920">
    <property type="entry name" value="TF_FadR/GntR_C"/>
</dbReference>
<keyword evidence="7" id="KW-1185">Reference proteome</keyword>
<dbReference type="InterPro" id="IPR036390">
    <property type="entry name" value="WH_DNA-bd_sf"/>
</dbReference>
<dbReference type="GO" id="GO:0003677">
    <property type="term" value="F:DNA binding"/>
    <property type="evidence" value="ECO:0007669"/>
    <property type="project" value="UniProtKB-KW"/>
</dbReference>
<keyword evidence="2" id="KW-0238">DNA-binding</keyword>
<organism evidence="6 7">
    <name type="scientific">Exobacillus caeni</name>
    <dbReference type="NCBI Taxonomy" id="2574798"/>
    <lineage>
        <taxon>Bacteria</taxon>
        <taxon>Bacillati</taxon>
        <taxon>Bacillota</taxon>
        <taxon>Bacilli</taxon>
        <taxon>Bacillales</taxon>
        <taxon>Guptibacillaceae</taxon>
        <taxon>Exobacillus</taxon>
    </lineage>
</organism>
<evidence type="ECO:0000313" key="6">
    <source>
        <dbReference type="EMBL" id="TLS36248.1"/>
    </source>
</evidence>
<dbReference type="PANTHER" id="PTHR43537">
    <property type="entry name" value="TRANSCRIPTIONAL REGULATOR, GNTR FAMILY"/>
    <property type="match status" value="1"/>
</dbReference>
<evidence type="ECO:0000256" key="3">
    <source>
        <dbReference type="ARBA" id="ARBA00023163"/>
    </source>
</evidence>
<reference evidence="6 7" key="1">
    <citation type="submission" date="2019-04" db="EMBL/GenBank/DDBJ databases">
        <title>Bacillus caeni sp. nov., a bacterium isolated from mangrove sediment.</title>
        <authorList>
            <person name="Huang H."/>
            <person name="Mo K."/>
            <person name="Hu Y."/>
        </authorList>
    </citation>
    <scope>NUCLEOTIDE SEQUENCE [LARGE SCALE GENOMIC DNA]</scope>
    <source>
        <strain evidence="6 7">HB172195</strain>
    </source>
</reference>
<dbReference type="PANTHER" id="PTHR43537:SF24">
    <property type="entry name" value="GLUCONATE OPERON TRANSCRIPTIONAL REPRESSOR"/>
    <property type="match status" value="1"/>
</dbReference>